<proteinExistence type="predicted"/>
<keyword evidence="2" id="KW-0472">Membrane</keyword>
<feature type="transmembrane region" description="Helical" evidence="2">
    <location>
        <begin position="184"/>
        <end position="209"/>
    </location>
</feature>
<comment type="caution">
    <text evidence="3">The sequence shown here is derived from an EMBL/GenBank/DDBJ whole genome shotgun (WGS) entry which is preliminary data.</text>
</comment>
<gene>
    <name evidence="3" type="ORF">INT43_003807</name>
</gene>
<feature type="transmembrane region" description="Helical" evidence="2">
    <location>
        <begin position="125"/>
        <end position="149"/>
    </location>
</feature>
<dbReference type="PANTHER" id="PTHR31735:SF1">
    <property type="entry name" value="VACUOLAR MEMBRANE PROTEIN YPL162C"/>
    <property type="match status" value="1"/>
</dbReference>
<evidence type="ECO:0008006" key="5">
    <source>
        <dbReference type="Google" id="ProtNLM"/>
    </source>
</evidence>
<name>A0A8H7UEI0_MORIS</name>
<evidence type="ECO:0000313" key="3">
    <source>
        <dbReference type="EMBL" id="KAG2180020.1"/>
    </source>
</evidence>
<dbReference type="AlphaFoldDB" id="A0A8H7UEI0"/>
<feature type="region of interest" description="Disordered" evidence="1">
    <location>
        <begin position="290"/>
        <end position="356"/>
    </location>
</feature>
<feature type="transmembrane region" description="Helical" evidence="2">
    <location>
        <begin position="221"/>
        <end position="244"/>
    </location>
</feature>
<dbReference type="GO" id="GO:0016020">
    <property type="term" value="C:membrane"/>
    <property type="evidence" value="ECO:0007669"/>
    <property type="project" value="TreeGrafter"/>
</dbReference>
<organism evidence="3 4">
    <name type="scientific">Mortierella isabellina</name>
    <name type="common">Filamentous fungus</name>
    <name type="synonym">Umbelopsis isabellina</name>
    <dbReference type="NCBI Taxonomy" id="91625"/>
    <lineage>
        <taxon>Eukaryota</taxon>
        <taxon>Fungi</taxon>
        <taxon>Fungi incertae sedis</taxon>
        <taxon>Mucoromycota</taxon>
        <taxon>Mucoromycotina</taxon>
        <taxon>Umbelopsidomycetes</taxon>
        <taxon>Umbelopsidales</taxon>
        <taxon>Umbelopsidaceae</taxon>
        <taxon>Umbelopsis</taxon>
    </lineage>
</organism>
<dbReference type="InterPro" id="IPR022127">
    <property type="entry name" value="STIMATE/YPL162C"/>
</dbReference>
<reference evidence="3" key="1">
    <citation type="submission" date="2020-12" db="EMBL/GenBank/DDBJ databases">
        <title>Metabolic potential, ecology and presence of endohyphal bacteria is reflected in genomic diversity of Mucoromycotina.</title>
        <authorList>
            <person name="Muszewska A."/>
            <person name="Okrasinska A."/>
            <person name="Steczkiewicz K."/>
            <person name="Drgas O."/>
            <person name="Orlowska M."/>
            <person name="Perlinska-Lenart U."/>
            <person name="Aleksandrzak-Piekarczyk T."/>
            <person name="Szatraj K."/>
            <person name="Zielenkiewicz U."/>
            <person name="Pilsyk S."/>
            <person name="Malc E."/>
            <person name="Mieczkowski P."/>
            <person name="Kruszewska J.S."/>
            <person name="Biernat P."/>
            <person name="Pawlowska J."/>
        </authorList>
    </citation>
    <scope>NUCLEOTIDE SEQUENCE</scope>
    <source>
        <strain evidence="3">WA0000067209</strain>
    </source>
</reference>
<feature type="compositionally biased region" description="Polar residues" evidence="1">
    <location>
        <begin position="331"/>
        <end position="340"/>
    </location>
</feature>
<dbReference type="Pfam" id="PF12400">
    <property type="entry name" value="STIMATE"/>
    <property type="match status" value="1"/>
</dbReference>
<evidence type="ECO:0000313" key="4">
    <source>
        <dbReference type="Proteomes" id="UP000654370"/>
    </source>
</evidence>
<dbReference type="Proteomes" id="UP000654370">
    <property type="component" value="Unassembled WGS sequence"/>
</dbReference>
<protein>
    <recommendedName>
        <fullName evidence="5">Vacuolar membrane protein</fullName>
    </recommendedName>
</protein>
<keyword evidence="2" id="KW-1133">Transmembrane helix</keyword>
<dbReference type="OrthoDB" id="431202at2759"/>
<evidence type="ECO:0000256" key="2">
    <source>
        <dbReference type="SAM" id="Phobius"/>
    </source>
</evidence>
<feature type="transmembrane region" description="Helical" evidence="2">
    <location>
        <begin position="95"/>
        <end position="113"/>
    </location>
</feature>
<dbReference type="EMBL" id="JAEPQZ010000006">
    <property type="protein sequence ID" value="KAG2180020.1"/>
    <property type="molecule type" value="Genomic_DNA"/>
</dbReference>
<evidence type="ECO:0000256" key="1">
    <source>
        <dbReference type="SAM" id="MobiDB-lite"/>
    </source>
</evidence>
<sequence length="356" mass="40596">MFWDESKILGQFLHFKWRQCRSSCYLTNPLMPPDLLLPRAPGGEDTQAGCKLLDSFAIVIQLSLAAIAFSTLIIKRQRENPQRPLRIWSLDVSKQVVGGIVIHSLNLLVSYISGTNQSDPSNPCVWYFLNIFVDTTVGVGILWAILIGFKRLAHRLQLQGVDSGVYGDPPLTDQLIKWGKQLMIYNISLVLMKLVVIAIFAICPFLFTFGQWVLEWTMSDYKLQVVFVMLIFPLIMNIIQFWVIDTIVKHNERQEISLGDQNEEDEIVNLLAGEDDTELDEHHQDHTMHFASTSQEDLETNTTSRFKPTFTVDDDDLESGHDAWDDDFSFHSASPGNSDNAHQDHYELHSSQSKRP</sequence>
<dbReference type="PANTHER" id="PTHR31735">
    <property type="entry name" value="VACUOLAR MEMBRANE PROTEIN YPL162C"/>
    <property type="match status" value="1"/>
</dbReference>
<feature type="compositionally biased region" description="Polar residues" evidence="1">
    <location>
        <begin position="290"/>
        <end position="306"/>
    </location>
</feature>
<accession>A0A8H7UEI0</accession>
<keyword evidence="4" id="KW-1185">Reference proteome</keyword>
<keyword evidence="2" id="KW-0812">Transmembrane</keyword>
<feature type="transmembrane region" description="Helical" evidence="2">
    <location>
        <begin position="55"/>
        <end position="74"/>
    </location>
</feature>